<dbReference type="AlphaFoldDB" id="A0A835R2M2"/>
<reference evidence="2 3" key="1">
    <citation type="journal article" date="2020" name="Nat. Food">
        <title>A phased Vanilla planifolia genome enables genetic improvement of flavour and production.</title>
        <authorList>
            <person name="Hasing T."/>
            <person name="Tang H."/>
            <person name="Brym M."/>
            <person name="Khazi F."/>
            <person name="Huang T."/>
            <person name="Chambers A.H."/>
        </authorList>
    </citation>
    <scope>NUCLEOTIDE SEQUENCE [LARGE SCALE GENOMIC DNA]</scope>
    <source>
        <tissue evidence="2">Leaf</tissue>
    </source>
</reference>
<evidence type="ECO:0000313" key="3">
    <source>
        <dbReference type="Proteomes" id="UP000639772"/>
    </source>
</evidence>
<name>A0A835R2M2_VANPL</name>
<proteinExistence type="predicted"/>
<evidence type="ECO:0000256" key="1">
    <source>
        <dbReference type="SAM" id="MobiDB-lite"/>
    </source>
</evidence>
<feature type="region of interest" description="Disordered" evidence="1">
    <location>
        <begin position="64"/>
        <end position="84"/>
    </location>
</feature>
<dbReference type="EMBL" id="JADCNM010000005">
    <property type="protein sequence ID" value="KAG0483259.1"/>
    <property type="molecule type" value="Genomic_DNA"/>
</dbReference>
<dbReference type="Proteomes" id="UP000639772">
    <property type="component" value="Unassembled WGS sequence"/>
</dbReference>
<evidence type="ECO:0000313" key="2">
    <source>
        <dbReference type="EMBL" id="KAG0483259.1"/>
    </source>
</evidence>
<sequence length="84" mass="9691">MGTEDRIREKVAETKNTTGKINREHYSNIFQPKQFSLIVTSGELFKVGTFLYLTKSFSSIVQTVNVDDNDKNDEEDKNNKNELM</sequence>
<protein>
    <submittedName>
        <fullName evidence="2">Uncharacterized protein</fullName>
    </submittedName>
</protein>
<accession>A0A835R2M2</accession>
<gene>
    <name evidence="2" type="ORF">HPP92_011343</name>
</gene>
<comment type="caution">
    <text evidence="2">The sequence shown here is derived from an EMBL/GenBank/DDBJ whole genome shotgun (WGS) entry which is preliminary data.</text>
</comment>
<organism evidence="2 3">
    <name type="scientific">Vanilla planifolia</name>
    <name type="common">Vanilla</name>
    <dbReference type="NCBI Taxonomy" id="51239"/>
    <lineage>
        <taxon>Eukaryota</taxon>
        <taxon>Viridiplantae</taxon>
        <taxon>Streptophyta</taxon>
        <taxon>Embryophyta</taxon>
        <taxon>Tracheophyta</taxon>
        <taxon>Spermatophyta</taxon>
        <taxon>Magnoliopsida</taxon>
        <taxon>Liliopsida</taxon>
        <taxon>Asparagales</taxon>
        <taxon>Orchidaceae</taxon>
        <taxon>Vanilloideae</taxon>
        <taxon>Vanilleae</taxon>
        <taxon>Vanilla</taxon>
    </lineage>
</organism>